<feature type="signal peptide" evidence="2">
    <location>
        <begin position="1"/>
        <end position="22"/>
    </location>
</feature>
<dbReference type="EMBL" id="JAMKFE010000014">
    <property type="protein sequence ID" value="MCM5681799.1"/>
    <property type="molecule type" value="Genomic_DNA"/>
</dbReference>
<sequence>MNRRHLLCCSAALATGLFTALAVGTAAPRGGWRNPCRGPLPRELAQHDLVLSAWDGIDPAQVWDAHAHLLGTGDSGSGCRVHAQMHQWWHPGEVLRRHAILNAACVPGAAASVDRAYVERLATLMQDFPAGVQWCLFAFDHACDEAGREHQDWTTFHVPNDYAARISAGAPERLRWVASVHPYRADAVACLQAAIAGGAVAVKWLPSAMNIDLRHPRCRPVYELLARHEVPLIVHCGEEKAVPGAGRDDFGNPLLVRAPLEAGVRVIVAHAASLGHARDLDRRSRPRRAAFELWARLMDEPAWRDRLLADVSAVFQVNRPPAVWRTVLTRDDWHPRLLHGSDYPLPGVMPLYSAERLAAAGLLKADAVPVLDAIREHNPLLFDFVLKRQLRTGNARLNAGVFESRRHLQPREGAVYSRPHTEQAPRSAWARQDGAGS</sequence>
<name>A0ABT0YU32_9BURK</name>
<dbReference type="InterPro" id="IPR032466">
    <property type="entry name" value="Metal_Hydrolase"/>
</dbReference>
<reference evidence="3" key="1">
    <citation type="submission" date="2022-05" db="EMBL/GenBank/DDBJ databases">
        <title>Schlegelella sp. nov., isolated from mangrove soil.</title>
        <authorList>
            <person name="Liu Y."/>
            <person name="Ge X."/>
            <person name="Liu W."/>
        </authorList>
    </citation>
    <scope>NUCLEOTIDE SEQUENCE</scope>
    <source>
        <strain evidence="3">S2-27</strain>
    </source>
</reference>
<gene>
    <name evidence="3" type="ORF">M8A51_19905</name>
</gene>
<keyword evidence="4" id="KW-1185">Reference proteome</keyword>
<protein>
    <submittedName>
        <fullName evidence="3">Amidohydrolase</fullName>
    </submittedName>
</protein>
<evidence type="ECO:0000256" key="2">
    <source>
        <dbReference type="SAM" id="SignalP"/>
    </source>
</evidence>
<keyword evidence="2" id="KW-0732">Signal</keyword>
<feature type="region of interest" description="Disordered" evidence="1">
    <location>
        <begin position="412"/>
        <end position="437"/>
    </location>
</feature>
<organism evidence="3 4">
    <name type="scientific">Caldimonas mangrovi</name>
    <dbReference type="NCBI Taxonomy" id="2944811"/>
    <lineage>
        <taxon>Bacteria</taxon>
        <taxon>Pseudomonadati</taxon>
        <taxon>Pseudomonadota</taxon>
        <taxon>Betaproteobacteria</taxon>
        <taxon>Burkholderiales</taxon>
        <taxon>Sphaerotilaceae</taxon>
        <taxon>Caldimonas</taxon>
    </lineage>
</organism>
<dbReference type="Gene3D" id="3.20.20.140">
    <property type="entry name" value="Metal-dependent hydrolases"/>
    <property type="match status" value="1"/>
</dbReference>
<proteinExistence type="predicted"/>
<evidence type="ECO:0000313" key="4">
    <source>
        <dbReference type="Proteomes" id="UP001165541"/>
    </source>
</evidence>
<dbReference type="Proteomes" id="UP001165541">
    <property type="component" value="Unassembled WGS sequence"/>
</dbReference>
<comment type="caution">
    <text evidence="3">The sequence shown here is derived from an EMBL/GenBank/DDBJ whole genome shotgun (WGS) entry which is preliminary data.</text>
</comment>
<evidence type="ECO:0000256" key="1">
    <source>
        <dbReference type="SAM" id="MobiDB-lite"/>
    </source>
</evidence>
<feature type="chain" id="PRO_5045916222" evidence="2">
    <location>
        <begin position="23"/>
        <end position="437"/>
    </location>
</feature>
<accession>A0ABT0YU32</accession>
<evidence type="ECO:0000313" key="3">
    <source>
        <dbReference type="EMBL" id="MCM5681799.1"/>
    </source>
</evidence>
<dbReference type="SUPFAM" id="SSF51556">
    <property type="entry name" value="Metallo-dependent hydrolases"/>
    <property type="match status" value="1"/>
</dbReference>
<dbReference type="RefSeq" id="WP_251780280.1">
    <property type="nucleotide sequence ID" value="NZ_JAMKFE010000014.1"/>
</dbReference>